<dbReference type="SUPFAM" id="SSF81606">
    <property type="entry name" value="PP2C-like"/>
    <property type="match status" value="1"/>
</dbReference>
<dbReference type="PANTHER" id="PTHR13832:SF827">
    <property type="entry name" value="PROTEIN PHOSPHATASE 1L"/>
    <property type="match status" value="1"/>
</dbReference>
<reference evidence="4" key="1">
    <citation type="journal article" date="2014" name="PLoS ONE">
        <title>Transcriptome-Based Identification of ABC Transporters in the Western Tarnished Plant Bug Lygus hesperus.</title>
        <authorList>
            <person name="Hull J.J."/>
            <person name="Chaney K."/>
            <person name="Geib S.M."/>
            <person name="Fabrick J.A."/>
            <person name="Brent C.S."/>
            <person name="Walsh D."/>
            <person name="Lavine L.C."/>
        </authorList>
    </citation>
    <scope>NUCLEOTIDE SEQUENCE</scope>
</reference>
<evidence type="ECO:0000313" key="9">
    <source>
        <dbReference type="EMBL" id="JAQ13879.1"/>
    </source>
</evidence>
<gene>
    <name evidence="9" type="primary">Os09g0558000_1</name>
    <name evidence="8" type="synonym">Os09g0558000_0</name>
    <name evidence="7" type="synonym">Os09g0558000_2</name>
    <name evidence="4" type="ORF">CM83_13684</name>
    <name evidence="6" type="ORF">CM83_13687</name>
    <name evidence="5" type="ORF">CM83_13689</name>
    <name evidence="3" type="ORF">CM83_13691</name>
    <name evidence="8" type="ORF">g.20994</name>
    <name evidence="7" type="ORF">g.20996</name>
    <name evidence="9" type="ORF">g.20998</name>
</gene>
<dbReference type="EMBL" id="GDHC01013613">
    <property type="protein sequence ID" value="JAQ05016.1"/>
    <property type="molecule type" value="Transcribed_RNA"/>
</dbReference>
<evidence type="ECO:0000313" key="5">
    <source>
        <dbReference type="EMBL" id="JAG17616.1"/>
    </source>
</evidence>
<proteinExistence type="predicted"/>
<name>A0A0A9XKK1_LYGHE</name>
<feature type="region of interest" description="Disordered" evidence="1">
    <location>
        <begin position="100"/>
        <end position="147"/>
    </location>
</feature>
<feature type="domain" description="PPM-type phosphatase" evidence="2">
    <location>
        <begin position="1"/>
        <end position="147"/>
    </location>
</feature>
<dbReference type="EMBL" id="GBHO01025988">
    <property type="protein sequence ID" value="JAG17616.1"/>
    <property type="molecule type" value="Transcribed_RNA"/>
</dbReference>
<evidence type="ECO:0000259" key="2">
    <source>
        <dbReference type="PROSITE" id="PS51746"/>
    </source>
</evidence>
<sequence length="147" mass="15866">MSRIRNAGGFIGTNFRVNGVLAISRALGDHILKDRNVVSAEPHCVTVLLLPQSHKNSTDGDYLLLLACDGVWDVVSDKEAVDFVLDFIRNHKSLPEYRFGGAGTQGQEAVGSGMSDTDIDGEPRWSKCAGASEAGASDSDEEVDWNR</sequence>
<dbReference type="EMBL" id="GDHC01011280">
    <property type="protein sequence ID" value="JAQ07349.1"/>
    <property type="molecule type" value="Transcribed_RNA"/>
</dbReference>
<dbReference type="GO" id="GO:0004722">
    <property type="term" value="F:protein serine/threonine phosphatase activity"/>
    <property type="evidence" value="ECO:0007669"/>
    <property type="project" value="InterPro"/>
</dbReference>
<dbReference type="EMBL" id="GDHC01004750">
    <property type="protein sequence ID" value="JAQ13879.1"/>
    <property type="molecule type" value="Transcribed_RNA"/>
</dbReference>
<dbReference type="EMBL" id="GBHO01025987">
    <property type="protein sequence ID" value="JAG17617.1"/>
    <property type="molecule type" value="Transcribed_RNA"/>
</dbReference>
<evidence type="ECO:0000313" key="3">
    <source>
        <dbReference type="EMBL" id="JAG17614.1"/>
    </source>
</evidence>
<dbReference type="InterPro" id="IPR015655">
    <property type="entry name" value="PP2C"/>
</dbReference>
<dbReference type="Pfam" id="PF00481">
    <property type="entry name" value="PP2C"/>
    <property type="match status" value="1"/>
</dbReference>
<dbReference type="InterPro" id="IPR001932">
    <property type="entry name" value="PPM-type_phosphatase-like_dom"/>
</dbReference>
<dbReference type="EMBL" id="GBHO01025990">
    <property type="protein sequence ID" value="JAG17614.1"/>
    <property type="molecule type" value="Transcribed_RNA"/>
</dbReference>
<reference evidence="4" key="2">
    <citation type="submission" date="2014-07" db="EMBL/GenBank/DDBJ databases">
        <authorList>
            <person name="Hull J."/>
        </authorList>
    </citation>
    <scope>NUCLEOTIDE SEQUENCE</scope>
</reference>
<evidence type="ECO:0000313" key="4">
    <source>
        <dbReference type="EMBL" id="JAG17615.1"/>
    </source>
</evidence>
<evidence type="ECO:0000256" key="1">
    <source>
        <dbReference type="SAM" id="MobiDB-lite"/>
    </source>
</evidence>
<dbReference type="EMBL" id="GBHO01025989">
    <property type="protein sequence ID" value="JAG17615.1"/>
    <property type="molecule type" value="Transcribed_RNA"/>
</dbReference>
<dbReference type="AlphaFoldDB" id="A0A0A9XKK1"/>
<evidence type="ECO:0000313" key="6">
    <source>
        <dbReference type="EMBL" id="JAG17617.1"/>
    </source>
</evidence>
<dbReference type="PANTHER" id="PTHR13832">
    <property type="entry name" value="PROTEIN PHOSPHATASE 2C"/>
    <property type="match status" value="1"/>
</dbReference>
<accession>A0A0A9XKK1</accession>
<dbReference type="InterPro" id="IPR036457">
    <property type="entry name" value="PPM-type-like_dom_sf"/>
</dbReference>
<evidence type="ECO:0000313" key="8">
    <source>
        <dbReference type="EMBL" id="JAQ07349.1"/>
    </source>
</evidence>
<reference evidence="7" key="3">
    <citation type="journal article" date="2016" name="Gigascience">
        <title>De novo construction of an expanded transcriptome assembly for the western tarnished plant bug, Lygus hesperus.</title>
        <authorList>
            <person name="Tassone E.E."/>
            <person name="Geib S.M."/>
            <person name="Hall B."/>
            <person name="Fabrick J.A."/>
            <person name="Brent C.S."/>
            <person name="Hull J.J."/>
        </authorList>
    </citation>
    <scope>NUCLEOTIDE SEQUENCE</scope>
</reference>
<dbReference type="CDD" id="cd00143">
    <property type="entry name" value="PP2Cc"/>
    <property type="match status" value="1"/>
</dbReference>
<organism evidence="4">
    <name type="scientific">Lygus hesperus</name>
    <name type="common">Western plant bug</name>
    <dbReference type="NCBI Taxonomy" id="30085"/>
    <lineage>
        <taxon>Eukaryota</taxon>
        <taxon>Metazoa</taxon>
        <taxon>Ecdysozoa</taxon>
        <taxon>Arthropoda</taxon>
        <taxon>Hexapoda</taxon>
        <taxon>Insecta</taxon>
        <taxon>Pterygota</taxon>
        <taxon>Neoptera</taxon>
        <taxon>Paraneoptera</taxon>
        <taxon>Hemiptera</taxon>
        <taxon>Heteroptera</taxon>
        <taxon>Panheteroptera</taxon>
        <taxon>Cimicomorpha</taxon>
        <taxon>Miridae</taxon>
        <taxon>Mirini</taxon>
        <taxon>Lygus</taxon>
    </lineage>
</organism>
<feature type="compositionally biased region" description="Acidic residues" evidence="1">
    <location>
        <begin position="138"/>
        <end position="147"/>
    </location>
</feature>
<protein>
    <recommendedName>
        <fullName evidence="2">PPM-type phosphatase domain-containing protein</fullName>
    </recommendedName>
</protein>
<evidence type="ECO:0000313" key="7">
    <source>
        <dbReference type="EMBL" id="JAQ05016.1"/>
    </source>
</evidence>
<dbReference type="PROSITE" id="PS51746">
    <property type="entry name" value="PPM_2"/>
    <property type="match status" value="1"/>
</dbReference>
<dbReference type="Gene3D" id="3.60.40.10">
    <property type="entry name" value="PPM-type phosphatase domain"/>
    <property type="match status" value="1"/>
</dbReference>